<feature type="transmembrane region" description="Helical" evidence="7">
    <location>
        <begin position="137"/>
        <end position="155"/>
    </location>
</feature>
<dbReference type="Gene3D" id="1.20.1250.20">
    <property type="entry name" value="MFS general substrate transporter like domains"/>
    <property type="match status" value="2"/>
</dbReference>
<proteinExistence type="predicted"/>
<evidence type="ECO:0000256" key="3">
    <source>
        <dbReference type="ARBA" id="ARBA00022475"/>
    </source>
</evidence>
<feature type="transmembrane region" description="Helical" evidence="7">
    <location>
        <begin position="200"/>
        <end position="223"/>
    </location>
</feature>
<evidence type="ECO:0000256" key="4">
    <source>
        <dbReference type="ARBA" id="ARBA00022692"/>
    </source>
</evidence>
<gene>
    <name evidence="8" type="ORF">C3L24_05630</name>
</gene>
<name>A0A6N4DS22_9GAMM</name>
<dbReference type="Pfam" id="PF07690">
    <property type="entry name" value="MFS_1"/>
    <property type="match status" value="1"/>
</dbReference>
<protein>
    <submittedName>
        <fullName evidence="8">MFS transporter</fullName>
    </submittedName>
</protein>
<dbReference type="PANTHER" id="PTHR23517">
    <property type="entry name" value="RESISTANCE PROTEIN MDTM, PUTATIVE-RELATED-RELATED"/>
    <property type="match status" value="1"/>
</dbReference>
<dbReference type="InterPro" id="IPR036259">
    <property type="entry name" value="MFS_trans_sf"/>
</dbReference>
<dbReference type="AlphaFoldDB" id="A0A6N4DS22"/>
<evidence type="ECO:0000256" key="6">
    <source>
        <dbReference type="ARBA" id="ARBA00023136"/>
    </source>
</evidence>
<keyword evidence="3" id="KW-1003">Cell membrane</keyword>
<dbReference type="Proteomes" id="UP000250928">
    <property type="component" value="Unassembled WGS sequence"/>
</dbReference>
<feature type="transmembrane region" description="Helical" evidence="7">
    <location>
        <begin position="113"/>
        <end position="131"/>
    </location>
</feature>
<feature type="transmembrane region" description="Helical" evidence="7">
    <location>
        <begin position="243"/>
        <end position="265"/>
    </location>
</feature>
<comment type="caution">
    <text evidence="8">The sequence shown here is derived from an EMBL/GenBank/DDBJ whole genome shotgun (WGS) entry which is preliminary data.</text>
</comment>
<organism evidence="8 9">
    <name type="scientific">Candidatus Sedimenticola endophacoides</name>
    <dbReference type="NCBI Taxonomy" id="2548426"/>
    <lineage>
        <taxon>Bacteria</taxon>
        <taxon>Pseudomonadati</taxon>
        <taxon>Pseudomonadota</taxon>
        <taxon>Gammaproteobacteria</taxon>
        <taxon>Chromatiales</taxon>
        <taxon>Sedimenticolaceae</taxon>
        <taxon>Sedimenticola</taxon>
    </lineage>
</organism>
<feature type="transmembrane region" description="Helical" evidence="7">
    <location>
        <begin position="176"/>
        <end position="194"/>
    </location>
</feature>
<comment type="subcellular location">
    <subcellularLocation>
        <location evidence="1">Cell membrane</location>
        <topology evidence="1">Multi-pass membrane protein</topology>
    </subcellularLocation>
</comment>
<dbReference type="SUPFAM" id="SSF103473">
    <property type="entry name" value="MFS general substrate transporter"/>
    <property type="match status" value="1"/>
</dbReference>
<sequence>MATVDDGNIVLWLRGVGDDSAFSKSAYNPASSLLTLEGAAAVSLKKPEHFLILLAAAGSFAFSAWHTLLNNFAIEAAGFGGIEIGILQSLREVPGFLAFTTVFVLLLIREQSFALISIALLGLGVVLTGLLPSEYGLYFTTVLMSVGFHYYFTLQQSLTMQWVDKSRSPLVMGRQMSAKSIASILVFAGIWVGMELFDLGYVWLYAVAGCGALLVALAAWWWFPRFAHETPQHKHLVLRRRYWLYYALVFMSGARRQIFVVFAGFLMVQKFGYSASDIALLFLINHAINTPLAPRIGRLISHWGERRVLTLEYLGLIVIFR</sequence>
<evidence type="ECO:0000313" key="9">
    <source>
        <dbReference type="Proteomes" id="UP000250928"/>
    </source>
</evidence>
<keyword evidence="5 7" id="KW-1133">Transmembrane helix</keyword>
<evidence type="ECO:0000313" key="8">
    <source>
        <dbReference type="EMBL" id="PUE02760.1"/>
    </source>
</evidence>
<evidence type="ECO:0000256" key="1">
    <source>
        <dbReference type="ARBA" id="ARBA00004651"/>
    </source>
</evidence>
<keyword evidence="2" id="KW-0813">Transport</keyword>
<dbReference type="EMBL" id="PQCO01000174">
    <property type="protein sequence ID" value="PUE02760.1"/>
    <property type="molecule type" value="Genomic_DNA"/>
</dbReference>
<evidence type="ECO:0000256" key="5">
    <source>
        <dbReference type="ARBA" id="ARBA00022989"/>
    </source>
</evidence>
<dbReference type="GO" id="GO:0022857">
    <property type="term" value="F:transmembrane transporter activity"/>
    <property type="evidence" value="ECO:0007669"/>
    <property type="project" value="InterPro"/>
</dbReference>
<dbReference type="InterPro" id="IPR050171">
    <property type="entry name" value="MFS_Transporters"/>
</dbReference>
<accession>A0A6N4DS22</accession>
<dbReference type="InterPro" id="IPR011701">
    <property type="entry name" value="MFS"/>
</dbReference>
<keyword evidence="6 7" id="KW-0472">Membrane</keyword>
<feature type="transmembrane region" description="Helical" evidence="7">
    <location>
        <begin position="50"/>
        <end position="69"/>
    </location>
</feature>
<evidence type="ECO:0000256" key="2">
    <source>
        <dbReference type="ARBA" id="ARBA00022448"/>
    </source>
</evidence>
<reference evidence="8 9" key="1">
    <citation type="submission" date="2018-01" db="EMBL/GenBank/DDBJ databases">
        <title>Novel co-symbiosis in the lucinid bivalve Phacoides pectinatus.</title>
        <authorList>
            <person name="Lim S.J."/>
            <person name="Davis B.G."/>
            <person name="Gill D.E."/>
            <person name="Engel A.S."/>
            <person name="Anderson L.C."/>
            <person name="Campbell B.J."/>
        </authorList>
    </citation>
    <scope>NUCLEOTIDE SEQUENCE [LARGE SCALE GENOMIC DNA]</scope>
    <source>
        <strain evidence="8">N3_P5</strain>
    </source>
</reference>
<feature type="transmembrane region" description="Helical" evidence="7">
    <location>
        <begin position="89"/>
        <end position="108"/>
    </location>
</feature>
<keyword evidence="4 7" id="KW-0812">Transmembrane</keyword>
<evidence type="ECO:0000256" key="7">
    <source>
        <dbReference type="SAM" id="Phobius"/>
    </source>
</evidence>
<dbReference type="PANTHER" id="PTHR23517:SF3">
    <property type="entry name" value="INTEGRAL MEMBRANE TRANSPORT PROTEIN"/>
    <property type="match status" value="1"/>
</dbReference>
<dbReference type="GO" id="GO:0005886">
    <property type="term" value="C:plasma membrane"/>
    <property type="evidence" value="ECO:0007669"/>
    <property type="project" value="UniProtKB-SubCell"/>
</dbReference>